<dbReference type="GO" id="GO:0005886">
    <property type="term" value="C:plasma membrane"/>
    <property type="evidence" value="ECO:0007669"/>
    <property type="project" value="UniProtKB-SubCell"/>
</dbReference>
<dbReference type="AlphaFoldDB" id="A0A9D2USK3"/>
<dbReference type="PANTHER" id="PTHR22777:SF15">
    <property type="entry name" value="UPF0053 INNER MEMBRANE PROTEIN YOAE"/>
    <property type="match status" value="1"/>
</dbReference>
<name>A0A9D2USK3_ACILW</name>
<dbReference type="InterPro" id="IPR005496">
    <property type="entry name" value="Integral_membrane_TerC"/>
</dbReference>
<gene>
    <name evidence="12" type="ORF">K8V79_06345</name>
</gene>
<evidence type="ECO:0000256" key="1">
    <source>
        <dbReference type="ARBA" id="ARBA00004651"/>
    </source>
</evidence>
<accession>A0A9D2USK3</accession>
<keyword evidence="6 10" id="KW-1133">Transmembrane helix</keyword>
<comment type="subcellular location">
    <subcellularLocation>
        <location evidence="1">Cell membrane</location>
        <topology evidence="1">Multi-pass membrane protein</topology>
    </subcellularLocation>
</comment>
<dbReference type="InterPro" id="IPR016169">
    <property type="entry name" value="FAD-bd_PCMH_sub2"/>
</dbReference>
<evidence type="ECO:0000256" key="3">
    <source>
        <dbReference type="ARBA" id="ARBA00022475"/>
    </source>
</evidence>
<organism evidence="12 13">
    <name type="scientific">Acinetobacter lwoffii</name>
    <dbReference type="NCBI Taxonomy" id="28090"/>
    <lineage>
        <taxon>Bacteria</taxon>
        <taxon>Pseudomonadati</taxon>
        <taxon>Pseudomonadota</taxon>
        <taxon>Gammaproteobacteria</taxon>
        <taxon>Moraxellales</taxon>
        <taxon>Moraxellaceae</taxon>
        <taxon>Acinetobacter</taxon>
    </lineage>
</organism>
<reference evidence="12" key="1">
    <citation type="journal article" date="2021" name="PeerJ">
        <title>Extensive microbial diversity within the chicken gut microbiome revealed by metagenomics and culture.</title>
        <authorList>
            <person name="Gilroy R."/>
            <person name="Ravi A."/>
            <person name="Getino M."/>
            <person name="Pursley I."/>
            <person name="Horton D.L."/>
            <person name="Alikhan N.F."/>
            <person name="Baker D."/>
            <person name="Gharbi K."/>
            <person name="Hall N."/>
            <person name="Watson M."/>
            <person name="Adriaenssens E.M."/>
            <person name="Foster-Nyarko E."/>
            <person name="Jarju S."/>
            <person name="Secka A."/>
            <person name="Antonio M."/>
            <person name="Oren A."/>
            <person name="Chaudhuri R.R."/>
            <person name="La Ragione R."/>
            <person name="Hildebrand F."/>
            <person name="Pallen M.J."/>
        </authorList>
    </citation>
    <scope>NUCLEOTIDE SEQUENCE</scope>
    <source>
        <strain evidence="12">CHK135-1449</strain>
    </source>
</reference>
<evidence type="ECO:0000256" key="6">
    <source>
        <dbReference type="ARBA" id="ARBA00022989"/>
    </source>
</evidence>
<dbReference type="SUPFAM" id="SSF54631">
    <property type="entry name" value="CBS-domain pair"/>
    <property type="match status" value="1"/>
</dbReference>
<evidence type="ECO:0000256" key="7">
    <source>
        <dbReference type="ARBA" id="ARBA00023122"/>
    </source>
</evidence>
<comment type="caution">
    <text evidence="12">The sequence shown here is derived from an EMBL/GenBank/DDBJ whole genome shotgun (WGS) entry which is preliminary data.</text>
</comment>
<dbReference type="Pfam" id="PF03471">
    <property type="entry name" value="CorC_HlyC"/>
    <property type="match status" value="1"/>
</dbReference>
<feature type="transmembrane region" description="Helical" evidence="10">
    <location>
        <begin position="120"/>
        <end position="142"/>
    </location>
</feature>
<evidence type="ECO:0000313" key="12">
    <source>
        <dbReference type="EMBL" id="HJF27852.1"/>
    </source>
</evidence>
<dbReference type="Gene3D" id="3.10.580.10">
    <property type="entry name" value="CBS-domain"/>
    <property type="match status" value="1"/>
</dbReference>
<feature type="domain" description="CBS" evidence="11">
    <location>
        <begin position="298"/>
        <end position="357"/>
    </location>
</feature>
<sequence>MEFLLDPGIWVGLITLVILEIVLGIDNLVFVAILAEKLPPEQRDKARVIGLSLALFMRLGLLFAISWLVTLTRPLIQISDLTFSGRDLILLFGGLFLVYKAVGELHEKVEGKPELKVTTNVAYASFSAVVVQIVILDAVFSLDSVITAIGMVDNIYIMMAAMVIAMGVMLFASKPLTTFVNQHPTVVILCLSFLLLIGISLIAEGFGFHIPKGYIYSGIGVAIAIEAFNQFSQRNVAKHEAKIPLRHRTADSILKLMGGRIETTGTEKNEAQEAFADEERYMIGGVLTLAERSVASIMTPRNQISWVNLDDSPEEIREKILSVPHSLFPVCRGGLDKVLSVVRAKELLDVLDEPEEFKALIKRHRPIYIFERMKVIDAINTLRASKGSLVLVSDEFGHVQGLISPLDVFEAIAGEFPDADEQLDLVKIDENHWKASGMLDLYQLELELGLMDLIEEDSGYISVAGLILDKTHTAVEVGTELNYQGIQFKVTDVENNRIKTVSIHYPVG</sequence>
<evidence type="ECO:0000256" key="8">
    <source>
        <dbReference type="ARBA" id="ARBA00023136"/>
    </source>
</evidence>
<evidence type="ECO:0000259" key="11">
    <source>
        <dbReference type="PROSITE" id="PS51371"/>
    </source>
</evidence>
<feature type="transmembrane region" description="Helical" evidence="10">
    <location>
        <begin position="47"/>
        <end position="69"/>
    </location>
</feature>
<keyword evidence="4 10" id="KW-0812">Transmembrane</keyword>
<dbReference type="SUPFAM" id="SSF56176">
    <property type="entry name" value="FAD-binding/transporter-associated domain-like"/>
    <property type="match status" value="1"/>
</dbReference>
<dbReference type="Proteomes" id="UP000787156">
    <property type="component" value="Unassembled WGS sequence"/>
</dbReference>
<dbReference type="Pfam" id="PF03741">
    <property type="entry name" value="TerC"/>
    <property type="match status" value="1"/>
</dbReference>
<dbReference type="InterPro" id="IPR046342">
    <property type="entry name" value="CBS_dom_sf"/>
</dbReference>
<feature type="transmembrane region" description="Helical" evidence="10">
    <location>
        <begin position="154"/>
        <end position="173"/>
    </location>
</feature>
<evidence type="ECO:0000256" key="9">
    <source>
        <dbReference type="PROSITE-ProRule" id="PRU00703"/>
    </source>
</evidence>
<dbReference type="Gene3D" id="3.30.465.10">
    <property type="match status" value="1"/>
</dbReference>
<dbReference type="CDD" id="cd04590">
    <property type="entry name" value="CBS_pair_CorC_HlyC_assoc"/>
    <property type="match status" value="1"/>
</dbReference>
<keyword evidence="5" id="KW-0677">Repeat</keyword>
<evidence type="ECO:0000256" key="4">
    <source>
        <dbReference type="ARBA" id="ARBA00022692"/>
    </source>
</evidence>
<evidence type="ECO:0000256" key="2">
    <source>
        <dbReference type="ARBA" id="ARBA00006337"/>
    </source>
</evidence>
<evidence type="ECO:0000256" key="5">
    <source>
        <dbReference type="ARBA" id="ARBA00022737"/>
    </source>
</evidence>
<keyword evidence="7 9" id="KW-0129">CBS domain</keyword>
<proteinExistence type="inferred from homology"/>
<dbReference type="PROSITE" id="PS51371">
    <property type="entry name" value="CBS"/>
    <property type="match status" value="2"/>
</dbReference>
<feature type="transmembrane region" description="Helical" evidence="10">
    <location>
        <begin position="185"/>
        <end position="208"/>
    </location>
</feature>
<protein>
    <submittedName>
        <fullName evidence="12">TerC family protein</fullName>
    </submittedName>
</protein>
<feature type="transmembrane region" description="Helical" evidence="10">
    <location>
        <begin position="12"/>
        <end position="35"/>
    </location>
</feature>
<evidence type="ECO:0000313" key="13">
    <source>
        <dbReference type="Proteomes" id="UP000787156"/>
    </source>
</evidence>
<reference evidence="12" key="2">
    <citation type="submission" date="2021-09" db="EMBL/GenBank/DDBJ databases">
        <authorList>
            <person name="Gilroy R."/>
        </authorList>
    </citation>
    <scope>NUCLEOTIDE SEQUENCE</scope>
    <source>
        <strain evidence="12">CHK135-1449</strain>
    </source>
</reference>
<dbReference type="InterPro" id="IPR044751">
    <property type="entry name" value="Ion_transp-like_CBS"/>
</dbReference>
<keyword evidence="3" id="KW-1003">Cell membrane</keyword>
<dbReference type="SMART" id="SM01091">
    <property type="entry name" value="CorC_HlyC"/>
    <property type="match status" value="1"/>
</dbReference>
<evidence type="ECO:0000256" key="10">
    <source>
        <dbReference type="SAM" id="Phobius"/>
    </source>
</evidence>
<dbReference type="InterPro" id="IPR005170">
    <property type="entry name" value="Transptr-assoc_dom"/>
</dbReference>
<dbReference type="Pfam" id="PF00571">
    <property type="entry name" value="CBS"/>
    <property type="match status" value="1"/>
</dbReference>
<dbReference type="GO" id="GO:0050660">
    <property type="term" value="F:flavin adenine dinucleotide binding"/>
    <property type="evidence" value="ECO:0007669"/>
    <property type="project" value="InterPro"/>
</dbReference>
<dbReference type="PANTHER" id="PTHR22777">
    <property type="entry name" value="HEMOLYSIN-RELATED"/>
    <property type="match status" value="1"/>
</dbReference>
<keyword evidence="8 10" id="KW-0472">Membrane</keyword>
<feature type="domain" description="CBS" evidence="11">
    <location>
        <begin position="361"/>
        <end position="421"/>
    </location>
</feature>
<dbReference type="EMBL" id="DYWX01000068">
    <property type="protein sequence ID" value="HJF27852.1"/>
    <property type="molecule type" value="Genomic_DNA"/>
</dbReference>
<dbReference type="InterPro" id="IPR000644">
    <property type="entry name" value="CBS_dom"/>
</dbReference>
<comment type="similarity">
    <text evidence="2">Belongs to the UPF0053 family.</text>
</comment>
<dbReference type="InterPro" id="IPR036318">
    <property type="entry name" value="FAD-bd_PCMH-like_sf"/>
</dbReference>
<feature type="transmembrane region" description="Helical" evidence="10">
    <location>
        <begin position="81"/>
        <end position="99"/>
    </location>
</feature>